<sequence>MDVQEEVAGTVCRLHVAGEMTIYSALELKERLLGSLARYAEVDVDSSSVTEVDSAGLQLLLLAKREARSAGKRMQVSAPSPAMQEALQQFSLSPALESL</sequence>
<dbReference type="Pfam" id="PF13466">
    <property type="entry name" value="STAS_2"/>
    <property type="match status" value="1"/>
</dbReference>
<evidence type="ECO:0000259" key="1">
    <source>
        <dbReference type="PROSITE" id="PS50801"/>
    </source>
</evidence>
<dbReference type="InParanoid" id="A0A330L6W9"/>
<keyword evidence="3" id="KW-1185">Reference proteome</keyword>
<dbReference type="PANTHER" id="PTHR35849">
    <property type="entry name" value="BLR2341 PROTEIN"/>
    <property type="match status" value="1"/>
</dbReference>
<dbReference type="Gene3D" id="3.30.750.24">
    <property type="entry name" value="STAS domain"/>
    <property type="match status" value="1"/>
</dbReference>
<dbReference type="CDD" id="cd07043">
    <property type="entry name" value="STAS_anti-anti-sigma_factors"/>
    <property type="match status" value="1"/>
</dbReference>
<dbReference type="InterPro" id="IPR036513">
    <property type="entry name" value="STAS_dom_sf"/>
</dbReference>
<gene>
    <name evidence="2" type="ORF">NITLEN_20640</name>
</gene>
<evidence type="ECO:0000313" key="3">
    <source>
        <dbReference type="Proteomes" id="UP000248168"/>
    </source>
</evidence>
<dbReference type="InterPro" id="IPR002645">
    <property type="entry name" value="STAS_dom"/>
</dbReference>
<dbReference type="PROSITE" id="PS50801">
    <property type="entry name" value="STAS"/>
    <property type="match status" value="1"/>
</dbReference>
<accession>A0A330L6W9</accession>
<dbReference type="InterPro" id="IPR052746">
    <property type="entry name" value="MlaB_ABC_Transporter"/>
</dbReference>
<dbReference type="PANTHER" id="PTHR35849:SF2">
    <property type="entry name" value="BLR2341 PROTEIN"/>
    <property type="match status" value="1"/>
</dbReference>
<dbReference type="EMBL" id="OUNR01000012">
    <property type="protein sequence ID" value="SPP65000.1"/>
    <property type="molecule type" value="Genomic_DNA"/>
</dbReference>
<reference evidence="3" key="1">
    <citation type="submission" date="2018-04" db="EMBL/GenBank/DDBJ databases">
        <authorList>
            <person name="Lucker S."/>
            <person name="Sakoula D."/>
        </authorList>
    </citation>
    <scope>NUCLEOTIDE SEQUENCE [LARGE SCALE GENOMIC DNA]</scope>
</reference>
<name>A0A330L6W9_9BACT</name>
<dbReference type="InterPro" id="IPR058548">
    <property type="entry name" value="MlaB-like_STAS"/>
</dbReference>
<protein>
    <recommendedName>
        <fullName evidence="1">STAS domain-containing protein</fullName>
    </recommendedName>
</protein>
<dbReference type="SUPFAM" id="SSF52091">
    <property type="entry name" value="SpoIIaa-like"/>
    <property type="match status" value="1"/>
</dbReference>
<dbReference type="AlphaFoldDB" id="A0A330L6W9"/>
<dbReference type="RefSeq" id="WP_121989310.1">
    <property type="nucleotide sequence ID" value="NZ_OUNR01000012.1"/>
</dbReference>
<organism evidence="2 3">
    <name type="scientific">Nitrospira lenta</name>
    <dbReference type="NCBI Taxonomy" id="1436998"/>
    <lineage>
        <taxon>Bacteria</taxon>
        <taxon>Pseudomonadati</taxon>
        <taxon>Nitrospirota</taxon>
        <taxon>Nitrospiria</taxon>
        <taxon>Nitrospirales</taxon>
        <taxon>Nitrospiraceae</taxon>
        <taxon>Nitrospira</taxon>
    </lineage>
</organism>
<dbReference type="Proteomes" id="UP000248168">
    <property type="component" value="Unassembled WGS sequence"/>
</dbReference>
<evidence type="ECO:0000313" key="2">
    <source>
        <dbReference type="EMBL" id="SPP65000.1"/>
    </source>
</evidence>
<feature type="domain" description="STAS" evidence="1">
    <location>
        <begin position="1"/>
        <end position="99"/>
    </location>
</feature>
<proteinExistence type="predicted"/>
<dbReference type="OrthoDB" id="5816515at2"/>